<gene>
    <name evidence="1" type="ORF">GCM10022292_06120</name>
</gene>
<evidence type="ECO:0000313" key="1">
    <source>
        <dbReference type="EMBL" id="GAA4241096.1"/>
    </source>
</evidence>
<sequence length="57" mass="6623">MENPFKNIDKPLQEVPQELKSKVMHDIALAKLLMEIAELFSYNIAHIIESVTNNREK</sequence>
<keyword evidence="2" id="KW-1185">Reference proteome</keyword>
<dbReference type="EMBL" id="BAABCB010000005">
    <property type="protein sequence ID" value="GAA4241096.1"/>
    <property type="molecule type" value="Genomic_DNA"/>
</dbReference>
<proteinExistence type="predicted"/>
<reference evidence="2" key="1">
    <citation type="journal article" date="2019" name="Int. J. Syst. Evol. Microbiol.">
        <title>The Global Catalogue of Microorganisms (GCM) 10K type strain sequencing project: providing services to taxonomists for standard genome sequencing and annotation.</title>
        <authorList>
            <consortium name="The Broad Institute Genomics Platform"/>
            <consortium name="The Broad Institute Genome Sequencing Center for Infectious Disease"/>
            <person name="Wu L."/>
            <person name="Ma J."/>
        </authorList>
    </citation>
    <scope>NUCLEOTIDE SEQUENCE [LARGE SCALE GENOMIC DNA]</scope>
    <source>
        <strain evidence="2">JCM 17633</strain>
    </source>
</reference>
<comment type="caution">
    <text evidence="1">The sequence shown here is derived from an EMBL/GenBank/DDBJ whole genome shotgun (WGS) entry which is preliminary data.</text>
</comment>
<evidence type="ECO:0000313" key="2">
    <source>
        <dbReference type="Proteomes" id="UP001501682"/>
    </source>
</evidence>
<dbReference type="Proteomes" id="UP001501682">
    <property type="component" value="Unassembled WGS sequence"/>
</dbReference>
<dbReference type="RefSeq" id="WP_215924847.1">
    <property type="nucleotide sequence ID" value="NZ_BAABCB010000005.1"/>
</dbReference>
<organism evidence="1 2">
    <name type="scientific">Winogradskyella damuponensis</name>
    <dbReference type="NCBI Taxonomy" id="943939"/>
    <lineage>
        <taxon>Bacteria</taxon>
        <taxon>Pseudomonadati</taxon>
        <taxon>Bacteroidota</taxon>
        <taxon>Flavobacteriia</taxon>
        <taxon>Flavobacteriales</taxon>
        <taxon>Flavobacteriaceae</taxon>
        <taxon>Winogradskyella</taxon>
    </lineage>
</organism>
<protein>
    <submittedName>
        <fullName evidence="1">Uncharacterized protein</fullName>
    </submittedName>
</protein>
<name>A0ABP8CMG2_9FLAO</name>
<accession>A0ABP8CMG2</accession>